<keyword evidence="1" id="KW-0812">Transmembrane</keyword>
<name>A0A163YNL5_9FLAO</name>
<dbReference type="RefSeq" id="WP_038984849.1">
    <property type="nucleotide sequence ID" value="NZ_JACAJU010000012.1"/>
</dbReference>
<keyword evidence="1" id="KW-0472">Membrane</keyword>
<dbReference type="OrthoDB" id="1453266at2"/>
<evidence type="ECO:0000256" key="1">
    <source>
        <dbReference type="SAM" id="Phobius"/>
    </source>
</evidence>
<gene>
    <name evidence="2" type="ORF">AV926_10725</name>
</gene>
<dbReference type="EMBL" id="LQNU01000058">
    <property type="protein sequence ID" value="KZE79923.1"/>
    <property type="molecule type" value="Genomic_DNA"/>
</dbReference>
<feature type="transmembrane region" description="Helical" evidence="1">
    <location>
        <begin position="65"/>
        <end position="83"/>
    </location>
</feature>
<dbReference type="Proteomes" id="UP000076630">
    <property type="component" value="Unassembled WGS sequence"/>
</dbReference>
<dbReference type="AlphaFoldDB" id="A0A163YNL5"/>
<evidence type="ECO:0000313" key="2">
    <source>
        <dbReference type="EMBL" id="KZE79923.1"/>
    </source>
</evidence>
<keyword evidence="3" id="KW-1185">Reference proteome</keyword>
<evidence type="ECO:0000313" key="3">
    <source>
        <dbReference type="Proteomes" id="UP000076630"/>
    </source>
</evidence>
<feature type="transmembrane region" description="Helical" evidence="1">
    <location>
        <begin position="20"/>
        <end position="45"/>
    </location>
</feature>
<keyword evidence="1" id="KW-1133">Transmembrane helix</keyword>
<reference evidence="2 3" key="1">
    <citation type="submission" date="2016-01" db="EMBL/GenBank/DDBJ databases">
        <title>Whole genome sequencing of Myroides marinus L41.</title>
        <authorList>
            <person name="Hong K.W."/>
        </authorList>
    </citation>
    <scope>NUCLEOTIDE SEQUENCE [LARGE SCALE GENOMIC DNA]</scope>
    <source>
        <strain evidence="2 3">L41</strain>
    </source>
</reference>
<protein>
    <submittedName>
        <fullName evidence="2">Uncharacterized protein</fullName>
    </submittedName>
</protein>
<feature type="transmembrane region" description="Helical" evidence="1">
    <location>
        <begin position="204"/>
        <end position="222"/>
    </location>
</feature>
<comment type="caution">
    <text evidence="2">The sequence shown here is derived from an EMBL/GenBank/DDBJ whole genome shotgun (WGS) entry which is preliminary data.</text>
</comment>
<proteinExistence type="predicted"/>
<sequence>MRDNIKYGVKLSGVGVFSFLKLAVVGVSSAIISLITGIVLLSNGLLVDEQGKAYESSFSTFIKDYPYLSILLLLTVISIYFVFSFASQYAMRKVASRVIEDKAETYLEPMMDKAMDKTLGNISEEEKRSMIQRGLDYSVLKLQTVNNIKEESSNRWVKYLLAYGFSKLKLDDIPFGDEKFNVRDEIKKRVMIAIKDFATPSSQLFWAIVIYHWLVIGVILFMR</sequence>
<accession>A0A163YNL5</accession>
<organism evidence="2 3">
    <name type="scientific">Myroides marinus</name>
    <dbReference type="NCBI Taxonomy" id="703342"/>
    <lineage>
        <taxon>Bacteria</taxon>
        <taxon>Pseudomonadati</taxon>
        <taxon>Bacteroidota</taxon>
        <taxon>Flavobacteriia</taxon>
        <taxon>Flavobacteriales</taxon>
        <taxon>Flavobacteriaceae</taxon>
        <taxon>Myroides</taxon>
    </lineage>
</organism>